<proteinExistence type="predicted"/>
<dbReference type="Gene3D" id="1.10.8.60">
    <property type="match status" value="1"/>
</dbReference>
<dbReference type="Pfam" id="PF22688">
    <property type="entry name" value="Hda_lid"/>
    <property type="match status" value="1"/>
</dbReference>
<keyword evidence="3" id="KW-1185">Reference proteome</keyword>
<evidence type="ECO:0000313" key="2">
    <source>
        <dbReference type="EMBL" id="MFC5068384.1"/>
    </source>
</evidence>
<evidence type="ECO:0000259" key="1">
    <source>
        <dbReference type="Pfam" id="PF22688"/>
    </source>
</evidence>
<dbReference type="PANTHER" id="PTHR30050">
    <property type="entry name" value="CHROMOSOMAL REPLICATION INITIATOR PROTEIN DNAA"/>
    <property type="match status" value="1"/>
</dbReference>
<dbReference type="Gene3D" id="3.40.50.300">
    <property type="entry name" value="P-loop containing nucleotide triphosphate hydrolases"/>
    <property type="match status" value="1"/>
</dbReference>
<dbReference type="InterPro" id="IPR027417">
    <property type="entry name" value="P-loop_NTPase"/>
</dbReference>
<dbReference type="InterPro" id="IPR055199">
    <property type="entry name" value="Hda_lid"/>
</dbReference>
<dbReference type="SUPFAM" id="SSF52540">
    <property type="entry name" value="P-loop containing nucleoside triphosphate hydrolases"/>
    <property type="match status" value="1"/>
</dbReference>
<dbReference type="Proteomes" id="UP001595796">
    <property type="component" value="Unassembled WGS sequence"/>
</dbReference>
<protein>
    <submittedName>
        <fullName evidence="2">DnaA ATPase domain-containing protein</fullName>
    </submittedName>
</protein>
<sequence length="226" mass="24974">MTRPPRQLVFQLDSGPAFDAADYLVTPSNEQAHSFLTKWPNWPGRSALLVGPHGSGKSHLTAIWSEQADAAVLDARRLTLAAVDEIEGAVAVENINANGSEDKVLFHLVNSAREKKFWLLLTASQVPNLIWPKLADLASRLRALPVAELFAPDDALVRAVLVKLFHDRQLAVDAEVVDYISRRMHRSLGVARDLVAALDEEALSLGRRVTRPIASEVMARFEEIEE</sequence>
<comment type="caution">
    <text evidence="2">The sequence shown here is derived from an EMBL/GenBank/DDBJ whole genome shotgun (WGS) entry which is preliminary data.</text>
</comment>
<feature type="domain" description="Hda lid" evidence="1">
    <location>
        <begin position="159"/>
        <end position="218"/>
    </location>
</feature>
<gene>
    <name evidence="2" type="ORF">ACFPFW_10205</name>
</gene>
<accession>A0ABV9Z4A3</accession>
<name>A0ABV9Z4A3_9HYPH</name>
<evidence type="ECO:0000313" key="3">
    <source>
        <dbReference type="Proteomes" id="UP001595796"/>
    </source>
</evidence>
<dbReference type="PANTHER" id="PTHR30050:SF5">
    <property type="entry name" value="DNAA REGULATORY INACTIVATOR HDA"/>
    <property type="match status" value="1"/>
</dbReference>
<organism evidence="2 3">
    <name type="scientific">Flaviflagellibacter deserti</name>
    <dbReference type="NCBI Taxonomy" id="2267266"/>
    <lineage>
        <taxon>Bacteria</taxon>
        <taxon>Pseudomonadati</taxon>
        <taxon>Pseudomonadota</taxon>
        <taxon>Alphaproteobacteria</taxon>
        <taxon>Hyphomicrobiales</taxon>
        <taxon>Flaviflagellibacter</taxon>
    </lineage>
</organism>
<dbReference type="EMBL" id="JBHSJF010000006">
    <property type="protein sequence ID" value="MFC5068384.1"/>
    <property type="molecule type" value="Genomic_DNA"/>
</dbReference>
<dbReference type="RefSeq" id="WP_114955712.1">
    <property type="nucleotide sequence ID" value="NZ_JBHSJF010000006.1"/>
</dbReference>
<reference evidence="3" key="1">
    <citation type="journal article" date="2019" name="Int. J. Syst. Evol. Microbiol.">
        <title>The Global Catalogue of Microorganisms (GCM) 10K type strain sequencing project: providing services to taxonomists for standard genome sequencing and annotation.</title>
        <authorList>
            <consortium name="The Broad Institute Genomics Platform"/>
            <consortium name="The Broad Institute Genome Sequencing Center for Infectious Disease"/>
            <person name="Wu L."/>
            <person name="Ma J."/>
        </authorList>
    </citation>
    <scope>NUCLEOTIDE SEQUENCE [LARGE SCALE GENOMIC DNA]</scope>
    <source>
        <strain evidence="3">CGMCC 1.16444</strain>
    </source>
</reference>